<keyword evidence="1" id="KW-1133">Transmembrane helix</keyword>
<keyword evidence="1" id="KW-0812">Transmembrane</keyword>
<evidence type="ECO:0000313" key="4">
    <source>
        <dbReference type="Proteomes" id="UP000198661"/>
    </source>
</evidence>
<feature type="domain" description="CAAX prenyl protease 2/Lysostaphin resistance protein A-like" evidence="2">
    <location>
        <begin position="242"/>
        <end position="321"/>
    </location>
</feature>
<dbReference type="RefSeq" id="WP_177198973.1">
    <property type="nucleotide sequence ID" value="NZ_FOOK01000005.1"/>
</dbReference>
<feature type="transmembrane region" description="Helical" evidence="1">
    <location>
        <begin position="76"/>
        <end position="97"/>
    </location>
</feature>
<feature type="transmembrane region" description="Helical" evidence="1">
    <location>
        <begin position="286"/>
        <end position="303"/>
    </location>
</feature>
<organism evidence="3 4">
    <name type="scientific">Planifilum fulgidum</name>
    <dbReference type="NCBI Taxonomy" id="201973"/>
    <lineage>
        <taxon>Bacteria</taxon>
        <taxon>Bacillati</taxon>
        <taxon>Bacillota</taxon>
        <taxon>Bacilli</taxon>
        <taxon>Bacillales</taxon>
        <taxon>Thermoactinomycetaceae</taxon>
        <taxon>Planifilum</taxon>
    </lineage>
</organism>
<evidence type="ECO:0000313" key="3">
    <source>
        <dbReference type="EMBL" id="SFF79599.1"/>
    </source>
</evidence>
<dbReference type="EMBL" id="FOOK01000005">
    <property type="protein sequence ID" value="SFF79599.1"/>
    <property type="molecule type" value="Genomic_DNA"/>
</dbReference>
<feature type="transmembrane region" description="Helical" evidence="1">
    <location>
        <begin position="195"/>
        <end position="222"/>
    </location>
</feature>
<sequence length="333" mass="36116">MESTIVMLLQFLPFLLILWLANMAEDRRYPEAPRLGRGFAVAGFLLLGLIHGGLILSGLLVNLLSLMPVKTMEPDINFGLLGIAMWAPSLVGLLFFIPSMRRQVARLIPIDPENPVHTVALSMSTLIVFELLTILGIGLENIAAIEDEPVSISDLWTQDIAMLLTGLIGVGWLSRRKMGESLARLGIVKPSVREVALGMGIGLVLVVLALGLEYIASFFGILVDPDVEKLTEQLLGSLYKTIPGILTLGFAAAIGEETVFRGALQPRFGLLLTSLLFALMHSNYGFSLSTLIVFLVGLALGVVRMRFNTSTAMVVHATYNITLGVLANVFPDF</sequence>
<keyword evidence="1" id="KW-0472">Membrane</keyword>
<feature type="transmembrane region" description="Helical" evidence="1">
    <location>
        <begin position="118"/>
        <end position="143"/>
    </location>
</feature>
<accession>A0A1I2LME3</accession>
<protein>
    <recommendedName>
        <fullName evidence="2">CAAX prenyl protease 2/Lysostaphin resistance protein A-like domain-containing protein</fullName>
    </recommendedName>
</protein>
<keyword evidence="4" id="KW-1185">Reference proteome</keyword>
<dbReference type="InterPro" id="IPR003675">
    <property type="entry name" value="Rce1/LyrA-like_dom"/>
</dbReference>
<feature type="transmembrane region" description="Helical" evidence="1">
    <location>
        <begin position="6"/>
        <end position="24"/>
    </location>
</feature>
<dbReference type="Pfam" id="PF02517">
    <property type="entry name" value="Rce1-like"/>
    <property type="match status" value="1"/>
</dbReference>
<dbReference type="Proteomes" id="UP000198661">
    <property type="component" value="Unassembled WGS sequence"/>
</dbReference>
<dbReference type="GO" id="GO:0004175">
    <property type="term" value="F:endopeptidase activity"/>
    <property type="evidence" value="ECO:0007669"/>
    <property type="project" value="UniProtKB-ARBA"/>
</dbReference>
<feature type="transmembrane region" description="Helical" evidence="1">
    <location>
        <begin position="155"/>
        <end position="174"/>
    </location>
</feature>
<proteinExistence type="predicted"/>
<dbReference type="STRING" id="201973.SAMN04488025_105100"/>
<name>A0A1I2LME3_9BACL</name>
<feature type="transmembrane region" description="Helical" evidence="1">
    <location>
        <begin position="36"/>
        <end position="64"/>
    </location>
</feature>
<evidence type="ECO:0000259" key="2">
    <source>
        <dbReference type="Pfam" id="PF02517"/>
    </source>
</evidence>
<dbReference type="GO" id="GO:0080120">
    <property type="term" value="P:CAAX-box protein maturation"/>
    <property type="evidence" value="ECO:0007669"/>
    <property type="project" value="UniProtKB-ARBA"/>
</dbReference>
<gene>
    <name evidence="3" type="ORF">SAMN04488025_105100</name>
</gene>
<dbReference type="AlphaFoldDB" id="A0A1I2LME3"/>
<evidence type="ECO:0000256" key="1">
    <source>
        <dbReference type="SAM" id="Phobius"/>
    </source>
</evidence>
<reference evidence="4" key="1">
    <citation type="submission" date="2016-10" db="EMBL/GenBank/DDBJ databases">
        <authorList>
            <person name="Varghese N."/>
            <person name="Submissions S."/>
        </authorList>
    </citation>
    <scope>NUCLEOTIDE SEQUENCE [LARGE SCALE GENOMIC DNA]</scope>
    <source>
        <strain evidence="4">DSM 44945</strain>
    </source>
</reference>